<organism evidence="2 3">
    <name type="scientific">Brumimicrobium glaciale</name>
    <dbReference type="NCBI Taxonomy" id="200475"/>
    <lineage>
        <taxon>Bacteria</taxon>
        <taxon>Pseudomonadati</taxon>
        <taxon>Bacteroidota</taxon>
        <taxon>Flavobacteriia</taxon>
        <taxon>Flavobacteriales</taxon>
        <taxon>Crocinitomicaceae</taxon>
        <taxon>Brumimicrobium</taxon>
    </lineage>
</organism>
<dbReference type="Pfam" id="PF19578">
    <property type="entry name" value="DUF6090"/>
    <property type="match status" value="1"/>
</dbReference>
<dbReference type="InterPro" id="IPR045749">
    <property type="entry name" value="DUF6090"/>
</dbReference>
<dbReference type="EMBL" id="SETE01000002">
    <property type="protein sequence ID" value="RYM34919.1"/>
    <property type="molecule type" value="Genomic_DNA"/>
</dbReference>
<dbReference type="AlphaFoldDB" id="A0A4Q4KSA4"/>
<keyword evidence="1" id="KW-0472">Membrane</keyword>
<keyword evidence="1" id="KW-0812">Transmembrane</keyword>
<name>A0A4Q4KSA4_9FLAO</name>
<dbReference type="RefSeq" id="WP_130092927.1">
    <property type="nucleotide sequence ID" value="NZ_SETE01000002.1"/>
</dbReference>
<keyword evidence="1" id="KW-1133">Transmembrane helix</keyword>
<proteinExistence type="predicted"/>
<evidence type="ECO:0000256" key="1">
    <source>
        <dbReference type="SAM" id="Phobius"/>
    </source>
</evidence>
<reference evidence="2 3" key="1">
    <citation type="submission" date="2019-02" db="EMBL/GenBank/DDBJ databases">
        <title>Genome sequence of the sea-ice species Brumimicrobium glaciale.</title>
        <authorList>
            <person name="Bowman J.P."/>
        </authorList>
    </citation>
    <scope>NUCLEOTIDE SEQUENCE [LARGE SCALE GENOMIC DNA]</scope>
    <source>
        <strain evidence="2 3">IC156</strain>
    </source>
</reference>
<comment type="caution">
    <text evidence="2">The sequence shown here is derived from an EMBL/GenBank/DDBJ whole genome shotgun (WGS) entry which is preliminary data.</text>
</comment>
<evidence type="ECO:0000313" key="3">
    <source>
        <dbReference type="Proteomes" id="UP000293952"/>
    </source>
</evidence>
<sequence>MIKFFRKFRQRMLLENKMGKYLLYASGEIILVVIGILIALQLNNWKEKNNEKILEISTLSELKSSFREDLNDINFNLNFNKKGLYACEQLISAFDQGLPYHDSLDRHFGQFYIISVFVNNTGAYETLKSRGLDIISNDSLRRQVQLMYDIIYSEILENQRNFNYIDLEQNKIFMIENMTNWKLFESAKPRSFDEISKDTVFHSRLAYTAQVRNVSISRYSRAKKECESILNRLELEIERLSNW</sequence>
<gene>
    <name evidence="2" type="ORF">ERX46_05965</name>
</gene>
<keyword evidence="3" id="KW-1185">Reference proteome</keyword>
<dbReference type="OrthoDB" id="821805at2"/>
<protein>
    <submittedName>
        <fullName evidence="2">Uncharacterized protein</fullName>
    </submittedName>
</protein>
<dbReference type="Proteomes" id="UP000293952">
    <property type="component" value="Unassembled WGS sequence"/>
</dbReference>
<evidence type="ECO:0000313" key="2">
    <source>
        <dbReference type="EMBL" id="RYM34919.1"/>
    </source>
</evidence>
<accession>A0A4Q4KSA4</accession>
<feature type="transmembrane region" description="Helical" evidence="1">
    <location>
        <begin position="21"/>
        <end position="42"/>
    </location>
</feature>